<feature type="binding site" evidence="1">
    <location>
        <position position="73"/>
    </location>
    <ligand>
        <name>S-adenosyl-L-methionine</name>
        <dbReference type="ChEBI" id="CHEBI:59789"/>
    </ligand>
</feature>
<dbReference type="InterPro" id="IPR033664">
    <property type="entry name" value="Cmo5U_methylTrfase"/>
</dbReference>
<keyword evidence="1" id="KW-0808">Transferase</keyword>
<comment type="similarity">
    <text evidence="1">Belongs to the class I-like SAM-binding methyltransferase superfamily. CmoM family.</text>
</comment>
<feature type="domain" description="Methyltransferase type 11" evidence="2">
    <location>
        <begin position="50"/>
        <end position="143"/>
    </location>
</feature>
<dbReference type="EC" id="2.1.1.-" evidence="1"/>
<dbReference type="SUPFAM" id="SSF53335">
    <property type="entry name" value="S-adenosyl-L-methionine-dependent methyltransferases"/>
    <property type="match status" value="1"/>
</dbReference>
<evidence type="ECO:0000259" key="2">
    <source>
        <dbReference type="Pfam" id="PF08241"/>
    </source>
</evidence>
<gene>
    <name evidence="1" type="primary">cmoM</name>
    <name evidence="3" type="ORF">Q9L42_005710</name>
</gene>
<dbReference type="KEGG" id="mech:Q9L42_005710"/>
<comment type="function">
    <text evidence="1">Catalyzes the methylation of 5-carboxymethoxyuridine (cmo5U) to form 5-methoxycarbonylmethoxyuridine (mcmo5U) at position 34 in tRNAs.</text>
</comment>
<keyword evidence="1" id="KW-0819">tRNA processing</keyword>
<dbReference type="Pfam" id="PF08241">
    <property type="entry name" value="Methyltransf_11"/>
    <property type="match status" value="1"/>
</dbReference>
<evidence type="ECO:0000313" key="4">
    <source>
        <dbReference type="Proteomes" id="UP001225378"/>
    </source>
</evidence>
<dbReference type="Proteomes" id="UP001225378">
    <property type="component" value="Chromosome"/>
</dbReference>
<evidence type="ECO:0000256" key="1">
    <source>
        <dbReference type="HAMAP-Rule" id="MF_02057"/>
    </source>
</evidence>
<comment type="caution">
    <text evidence="1">Lacks conserved residue(s) required for the propagation of feature annotation.</text>
</comment>
<dbReference type="AlphaFoldDB" id="A0AAU7NX99"/>
<feature type="binding site" evidence="1">
    <location>
        <position position="29"/>
    </location>
    <ligand>
        <name>S-adenosyl-L-methionine</name>
        <dbReference type="ChEBI" id="CHEBI:59789"/>
    </ligand>
</feature>
<dbReference type="EMBL" id="CP157743">
    <property type="protein sequence ID" value="XBS21619.1"/>
    <property type="molecule type" value="Genomic_DNA"/>
</dbReference>
<dbReference type="GO" id="GO:0008757">
    <property type="term" value="F:S-adenosylmethionine-dependent methyltransferase activity"/>
    <property type="evidence" value="ECO:0007669"/>
    <property type="project" value="InterPro"/>
</dbReference>
<name>A0AAU7NX99_9GAMM</name>
<comment type="catalytic activity">
    <reaction evidence="1">
        <text>5-carboxymethoxyuridine(34) in tRNA + S-adenosyl-L-methionine = 5-methoxycarbonylmethoxyuridine(34) in tRNA + S-adenosyl-L-homocysteine</text>
        <dbReference type="Rhea" id="RHEA:54080"/>
        <dbReference type="Rhea" id="RHEA-COMP:13383"/>
        <dbReference type="Rhea" id="RHEA-COMP:13781"/>
        <dbReference type="ChEBI" id="CHEBI:57856"/>
        <dbReference type="ChEBI" id="CHEBI:59789"/>
        <dbReference type="ChEBI" id="CHEBI:136879"/>
        <dbReference type="ChEBI" id="CHEBI:138053"/>
    </reaction>
</comment>
<dbReference type="InterPro" id="IPR013216">
    <property type="entry name" value="Methyltransf_11"/>
</dbReference>
<keyword evidence="1" id="KW-0949">S-adenosyl-L-methionine</keyword>
<dbReference type="InterPro" id="IPR029063">
    <property type="entry name" value="SAM-dependent_MTases_sf"/>
</dbReference>
<reference evidence="3 4" key="1">
    <citation type="journal article" date="2024" name="Microbiology">
        <title>Methylomarinum rosea sp. nov., a novel halophilic methanotrophic bacterium from the hypersaline Lake Elton.</title>
        <authorList>
            <person name="Suleimanov R.Z."/>
            <person name="Oshkin I.Y."/>
            <person name="Danilova O.V."/>
            <person name="Suzina N.E."/>
            <person name="Dedysh S.N."/>
        </authorList>
    </citation>
    <scope>NUCLEOTIDE SEQUENCE [LARGE SCALE GENOMIC DNA]</scope>
    <source>
        <strain evidence="3 4">Ch1-1</strain>
    </source>
</reference>
<dbReference type="RefSeq" id="WP_305909389.1">
    <property type="nucleotide sequence ID" value="NZ_CP157743.1"/>
</dbReference>
<dbReference type="PANTHER" id="PTHR43861">
    <property type="entry name" value="TRANS-ACONITATE 2-METHYLTRANSFERASE-RELATED"/>
    <property type="match status" value="1"/>
</dbReference>
<proteinExistence type="inferred from homology"/>
<dbReference type="HAMAP" id="MF_02057">
    <property type="entry name" value="tRNA_methyltr_CmoM"/>
    <property type="match status" value="1"/>
</dbReference>
<keyword evidence="1 3" id="KW-0489">Methyltransferase</keyword>
<sequence>MSDKQDRNFDKLIDKFEQKIYSTAKGDWRLKLIKEDLGFLHQRVPLDIWDAGCGFAQIGQWFAEQGHRLTLCDLSKKMLQRAQENFAEAGLPAEFHHRPAQSLAAELPDFDVVLLHAVLEWLADPLTSLRTIAQRVRPGGYLSLLFYNRNAMVYSNTLKGGWRLKNLLNDSYLGKGSKLTPPNPQYPHRVIAELEQCGFETIRHTGIRVFHDYLTPEALAHSAQDELFALEYRYCRMPTYRDMGRYVHILFRRQ</sequence>
<feature type="binding site" evidence="1">
    <location>
        <begin position="100"/>
        <end position="101"/>
    </location>
    <ligand>
        <name>S-adenosyl-L-methionine</name>
        <dbReference type="ChEBI" id="CHEBI:59789"/>
    </ligand>
</feature>
<dbReference type="CDD" id="cd02440">
    <property type="entry name" value="AdoMet_MTases"/>
    <property type="match status" value="1"/>
</dbReference>
<organism evidence="3 4">
    <name type="scientific">Methylomarinum roseum</name>
    <dbReference type="NCBI Taxonomy" id="3067653"/>
    <lineage>
        <taxon>Bacteria</taxon>
        <taxon>Pseudomonadati</taxon>
        <taxon>Pseudomonadota</taxon>
        <taxon>Gammaproteobacteria</taxon>
        <taxon>Methylococcales</taxon>
        <taxon>Methylococcaceae</taxon>
        <taxon>Methylomarinum</taxon>
    </lineage>
</organism>
<dbReference type="Gene3D" id="3.40.50.150">
    <property type="entry name" value="Vaccinia Virus protein VP39"/>
    <property type="match status" value="1"/>
</dbReference>
<protein>
    <recommendedName>
        <fullName evidence="1">tRNA 5-carboxymethoxyuridine methyltransferase</fullName>
        <ecNumber evidence="1">2.1.1.-</ecNumber>
    </recommendedName>
    <alternativeName>
        <fullName evidence="1">cmo5U methyltransferase</fullName>
    </alternativeName>
</protein>
<evidence type="ECO:0000313" key="3">
    <source>
        <dbReference type="EMBL" id="XBS21619.1"/>
    </source>
</evidence>
<dbReference type="GO" id="GO:0006400">
    <property type="term" value="P:tRNA modification"/>
    <property type="evidence" value="ECO:0007669"/>
    <property type="project" value="UniProtKB-UniRule"/>
</dbReference>
<accession>A0AAU7NX99</accession>
<keyword evidence="4" id="KW-1185">Reference proteome</keyword>
<dbReference type="GO" id="GO:0032259">
    <property type="term" value="P:methylation"/>
    <property type="evidence" value="ECO:0007669"/>
    <property type="project" value="UniProtKB-KW"/>
</dbReference>
<dbReference type="GO" id="GO:0097697">
    <property type="term" value="F:tRNA (5-carboxymethoxyuridine(34)-5-O)-methyltransferase activity"/>
    <property type="evidence" value="ECO:0007669"/>
    <property type="project" value="UniProtKB-UniRule"/>
</dbReference>
<feature type="binding site" evidence="1">
    <location>
        <position position="116"/>
    </location>
    <ligand>
        <name>S-adenosyl-L-methionine</name>
        <dbReference type="ChEBI" id="CHEBI:59789"/>
    </ligand>
</feature>